<comment type="caution">
    <text evidence="1">The sequence shown here is derived from an EMBL/GenBank/DDBJ whole genome shotgun (WGS) entry which is preliminary data.</text>
</comment>
<dbReference type="Proteomes" id="UP000035068">
    <property type="component" value="Unassembled WGS sequence"/>
</dbReference>
<evidence type="ECO:0000313" key="2">
    <source>
        <dbReference type="Proteomes" id="UP000035068"/>
    </source>
</evidence>
<name>A0A0C2HQ05_9BACT</name>
<sequence length="82" mass="8723">MKRLLIDLTIYCITRGLGCANEHGKIGIKAHKEKVESKSATIPEVRVPGPCAQMNVLSKSLRTAFVKALCASLDTPGGAAMI</sequence>
<keyword evidence="2" id="KW-1185">Reference proteome</keyword>
<evidence type="ECO:0000313" key="1">
    <source>
        <dbReference type="EMBL" id="KIH76980.1"/>
    </source>
</evidence>
<organism evidence="1 2">
    <name type="scientific">Geoalkalibacter ferrihydriticus DSM 17813</name>
    <dbReference type="NCBI Taxonomy" id="1121915"/>
    <lineage>
        <taxon>Bacteria</taxon>
        <taxon>Pseudomonadati</taxon>
        <taxon>Thermodesulfobacteriota</taxon>
        <taxon>Desulfuromonadia</taxon>
        <taxon>Desulfuromonadales</taxon>
        <taxon>Geoalkalibacteraceae</taxon>
        <taxon>Geoalkalibacter</taxon>
    </lineage>
</organism>
<dbReference type="AlphaFoldDB" id="A0A0C2HQ05"/>
<gene>
    <name evidence="1" type="ORF">GFER_07890</name>
</gene>
<accession>A0A0C2HQ05</accession>
<reference evidence="1 2" key="1">
    <citation type="submission" date="2014-12" db="EMBL/GenBank/DDBJ databases">
        <title>Genomes of Geoalkalibacter ferrihydriticus and Geoalkalibacter subterraneus, two haloalkaliphilic metal-reducing members of the Geobacteraceae.</title>
        <authorList>
            <person name="Badalamenti J.P."/>
            <person name="Torres C.I."/>
            <person name="Krajmalnik-Brown R."/>
            <person name="Bond D.R."/>
        </authorList>
    </citation>
    <scope>NUCLEOTIDE SEQUENCE [LARGE SCALE GENOMIC DNA]</scope>
    <source>
        <strain evidence="1 2">DSM 17813</strain>
    </source>
</reference>
<dbReference type="EMBL" id="JWJD01000002">
    <property type="protein sequence ID" value="KIH76980.1"/>
    <property type="molecule type" value="Genomic_DNA"/>
</dbReference>
<proteinExistence type="predicted"/>
<protein>
    <submittedName>
        <fullName evidence="1">Uncharacterized protein</fullName>
    </submittedName>
</protein>